<organism evidence="3 4">
    <name type="scientific">Trichoderma semiorbis</name>
    <dbReference type="NCBI Taxonomy" id="1491008"/>
    <lineage>
        <taxon>Eukaryota</taxon>
        <taxon>Fungi</taxon>
        <taxon>Dikarya</taxon>
        <taxon>Ascomycota</taxon>
        <taxon>Pezizomycotina</taxon>
        <taxon>Sordariomycetes</taxon>
        <taxon>Hypocreomycetidae</taxon>
        <taxon>Hypocreales</taxon>
        <taxon>Hypocreaceae</taxon>
        <taxon>Trichoderma</taxon>
    </lineage>
</organism>
<dbReference type="Pfam" id="PF04082">
    <property type="entry name" value="Fungal_trans"/>
    <property type="match status" value="1"/>
</dbReference>
<reference evidence="3 4" key="1">
    <citation type="submission" date="2021-08" db="EMBL/GenBank/DDBJ databases">
        <title>The highly contiguous genome resource for Trichoderma semiorbis FJ059, a fungal antagonistic to plant pathogens.</title>
        <authorList>
            <person name="Liu T."/>
        </authorList>
    </citation>
    <scope>NUCLEOTIDE SEQUENCE [LARGE SCALE GENOMIC DNA]</scope>
    <source>
        <strain evidence="3 4">FJ059</strain>
    </source>
</reference>
<dbReference type="AlphaFoldDB" id="A0A9P8HJG0"/>
<accession>A0A9P8HJG0</accession>
<proteinExistence type="predicted"/>
<sequence>MSYASTLYEQGAVWDTPTCLVLIICALGSLASSWEYGDTLSELDKESQASTFSSTRSNDIQRAKVYFSAAEQRLGYAIGQPRILPIQCLCLASVYHMYTLNPLAALHMFHAAGTAVQISLSTTYSTPHSTLSGDLSSSSNIIRRLFWTCFKSEREILSEVPLGHLAVAHLDLSEQYPSPPEDKESLVSGNEWEIIQENSWYYYLAEMAIRRIIDSIVDTMYPEDSDTFLDPKYPIHQLIPIAAEFQRQLDSWHGCLPPSLAFPLSPGPVATELMYYLQFGYHRVSELPCRPFLYRAIHNPNSVSNDVANLAEQGLAHISSYLIASNQMHWHHGRWIQIRRELGGACLLLAASKSGLQMPLNWYAGVARLHETLRYWCSKSSQLTSYLELLSAVDKFFTGTVVET</sequence>
<dbReference type="InterPro" id="IPR007219">
    <property type="entry name" value="XnlR_reg_dom"/>
</dbReference>
<dbReference type="PANTHER" id="PTHR47785:SF5">
    <property type="entry name" value="ZN(II)2CYS6 TRANSCRIPTION FACTOR (EUROFUNG)"/>
    <property type="match status" value="1"/>
</dbReference>
<evidence type="ECO:0000313" key="4">
    <source>
        <dbReference type="Proteomes" id="UP000826573"/>
    </source>
</evidence>
<name>A0A9P8HJG0_9HYPO</name>
<keyword evidence="4" id="KW-1185">Reference proteome</keyword>
<dbReference type="InterPro" id="IPR053181">
    <property type="entry name" value="EcdB-like_regulator"/>
</dbReference>
<comment type="caution">
    <text evidence="3">The sequence shown here is derived from an EMBL/GenBank/DDBJ whole genome shotgun (WGS) entry which is preliminary data.</text>
</comment>
<dbReference type="Proteomes" id="UP000826573">
    <property type="component" value="Unassembled WGS sequence"/>
</dbReference>
<feature type="domain" description="Xylanolytic transcriptional activator regulatory" evidence="2">
    <location>
        <begin position="16"/>
        <end position="253"/>
    </location>
</feature>
<dbReference type="CDD" id="cd12148">
    <property type="entry name" value="fungal_TF_MHR"/>
    <property type="match status" value="1"/>
</dbReference>
<dbReference type="GO" id="GO:0008270">
    <property type="term" value="F:zinc ion binding"/>
    <property type="evidence" value="ECO:0007669"/>
    <property type="project" value="InterPro"/>
</dbReference>
<dbReference type="GO" id="GO:0003677">
    <property type="term" value="F:DNA binding"/>
    <property type="evidence" value="ECO:0007669"/>
    <property type="project" value="InterPro"/>
</dbReference>
<evidence type="ECO:0000313" key="3">
    <source>
        <dbReference type="EMBL" id="KAH0528843.1"/>
    </source>
</evidence>
<evidence type="ECO:0000259" key="2">
    <source>
        <dbReference type="Pfam" id="PF04082"/>
    </source>
</evidence>
<gene>
    <name evidence="3" type="ORF">TsFJ059_003655</name>
</gene>
<keyword evidence="1" id="KW-0539">Nucleus</keyword>
<dbReference type="EMBL" id="JAIMJC010000003">
    <property type="protein sequence ID" value="KAH0528843.1"/>
    <property type="molecule type" value="Genomic_DNA"/>
</dbReference>
<protein>
    <recommendedName>
        <fullName evidence="2">Xylanolytic transcriptional activator regulatory domain-containing protein</fullName>
    </recommendedName>
</protein>
<dbReference type="GO" id="GO:0006351">
    <property type="term" value="P:DNA-templated transcription"/>
    <property type="evidence" value="ECO:0007669"/>
    <property type="project" value="InterPro"/>
</dbReference>
<evidence type="ECO:0000256" key="1">
    <source>
        <dbReference type="ARBA" id="ARBA00023242"/>
    </source>
</evidence>
<dbReference type="PANTHER" id="PTHR47785">
    <property type="entry name" value="ZN(II)2CYS6 TRANSCRIPTION FACTOR (EUROFUNG)-RELATED-RELATED"/>
    <property type="match status" value="1"/>
</dbReference>